<gene>
    <name evidence="2" type="ORF">THAOC_03243</name>
</gene>
<protein>
    <submittedName>
        <fullName evidence="2">Uncharacterized protein</fullName>
    </submittedName>
</protein>
<accession>K0TPX3</accession>
<evidence type="ECO:0000313" key="2">
    <source>
        <dbReference type="EMBL" id="EJK75047.1"/>
    </source>
</evidence>
<dbReference type="AlphaFoldDB" id="K0TPX3"/>
<evidence type="ECO:0000313" key="3">
    <source>
        <dbReference type="Proteomes" id="UP000266841"/>
    </source>
</evidence>
<dbReference type="Proteomes" id="UP000266841">
    <property type="component" value="Unassembled WGS sequence"/>
</dbReference>
<comment type="caution">
    <text evidence="2">The sequence shown here is derived from an EMBL/GenBank/DDBJ whole genome shotgun (WGS) entry which is preliminary data.</text>
</comment>
<proteinExistence type="predicted"/>
<evidence type="ECO:0000256" key="1">
    <source>
        <dbReference type="SAM" id="MobiDB-lite"/>
    </source>
</evidence>
<dbReference type="EMBL" id="AGNL01003163">
    <property type="protein sequence ID" value="EJK75047.1"/>
    <property type="molecule type" value="Genomic_DNA"/>
</dbReference>
<sequence length="157" mass="16856">MCHATDAAAAQPFGSNGRERARRMKESPPLREYEGREDFSTKGTHEAAINGLKLRSLCLRIKVKTVAEQETSMQDFETGESVPGPYAESVRGYHMRRSGILGGEGALTSFQGHAGDGRAGTLLGGRHGLVICTEGGWIGAVKDGEDERRRSPTGPAK</sequence>
<organism evidence="2 3">
    <name type="scientific">Thalassiosira oceanica</name>
    <name type="common">Marine diatom</name>
    <dbReference type="NCBI Taxonomy" id="159749"/>
    <lineage>
        <taxon>Eukaryota</taxon>
        <taxon>Sar</taxon>
        <taxon>Stramenopiles</taxon>
        <taxon>Ochrophyta</taxon>
        <taxon>Bacillariophyta</taxon>
        <taxon>Coscinodiscophyceae</taxon>
        <taxon>Thalassiosirophycidae</taxon>
        <taxon>Thalassiosirales</taxon>
        <taxon>Thalassiosiraceae</taxon>
        <taxon>Thalassiosira</taxon>
    </lineage>
</organism>
<name>K0TPX3_THAOC</name>
<reference evidence="2 3" key="1">
    <citation type="journal article" date="2012" name="Genome Biol.">
        <title>Genome and low-iron response of an oceanic diatom adapted to chronic iron limitation.</title>
        <authorList>
            <person name="Lommer M."/>
            <person name="Specht M."/>
            <person name="Roy A.S."/>
            <person name="Kraemer L."/>
            <person name="Andreson R."/>
            <person name="Gutowska M.A."/>
            <person name="Wolf J."/>
            <person name="Bergner S.V."/>
            <person name="Schilhabel M.B."/>
            <person name="Klostermeier U.C."/>
            <person name="Beiko R.G."/>
            <person name="Rosenstiel P."/>
            <person name="Hippler M."/>
            <person name="Laroche J."/>
        </authorList>
    </citation>
    <scope>NUCLEOTIDE SEQUENCE [LARGE SCALE GENOMIC DNA]</scope>
    <source>
        <strain evidence="2 3">CCMP1005</strain>
    </source>
</reference>
<feature type="compositionally biased region" description="Basic and acidic residues" evidence="1">
    <location>
        <begin position="24"/>
        <end position="42"/>
    </location>
</feature>
<keyword evidence="3" id="KW-1185">Reference proteome</keyword>
<feature type="region of interest" description="Disordered" evidence="1">
    <location>
        <begin position="1"/>
        <end position="42"/>
    </location>
</feature>